<feature type="compositionally biased region" description="Gly residues" evidence="1">
    <location>
        <begin position="2135"/>
        <end position="2153"/>
    </location>
</feature>
<dbReference type="InterPro" id="IPR039891">
    <property type="entry name" value="VWA8"/>
</dbReference>
<dbReference type="OrthoDB" id="433629at2759"/>
<evidence type="ECO:0000256" key="1">
    <source>
        <dbReference type="SAM" id="MobiDB-lite"/>
    </source>
</evidence>
<feature type="compositionally biased region" description="Gly residues" evidence="1">
    <location>
        <begin position="355"/>
        <end position="368"/>
    </location>
</feature>
<protein>
    <submittedName>
        <fullName evidence="4">von Willebrand factor A domain-containing protein 8</fullName>
    </submittedName>
</protein>
<gene>
    <name evidence="2" type="ORF">C1SCF055_LOCUS41024</name>
</gene>
<feature type="region of interest" description="Disordered" evidence="1">
    <location>
        <begin position="2006"/>
        <end position="2164"/>
    </location>
</feature>
<organism evidence="2">
    <name type="scientific">Cladocopium goreaui</name>
    <dbReference type="NCBI Taxonomy" id="2562237"/>
    <lineage>
        <taxon>Eukaryota</taxon>
        <taxon>Sar</taxon>
        <taxon>Alveolata</taxon>
        <taxon>Dinophyceae</taxon>
        <taxon>Suessiales</taxon>
        <taxon>Symbiodiniaceae</taxon>
        <taxon>Cladocopium</taxon>
    </lineage>
</organism>
<comment type="caution">
    <text evidence="2">The sequence shown here is derived from an EMBL/GenBank/DDBJ whole genome shotgun (WGS) entry which is preliminary data.</text>
</comment>
<feature type="compositionally biased region" description="Acidic residues" evidence="1">
    <location>
        <begin position="512"/>
        <end position="531"/>
    </location>
</feature>
<feature type="compositionally biased region" description="Basic and acidic residues" evidence="1">
    <location>
        <begin position="653"/>
        <end position="666"/>
    </location>
</feature>
<dbReference type="InterPro" id="IPR029063">
    <property type="entry name" value="SAM-dependent_MTases_sf"/>
</dbReference>
<evidence type="ECO:0000313" key="4">
    <source>
        <dbReference type="EMBL" id="CAL4803583.1"/>
    </source>
</evidence>
<feature type="compositionally biased region" description="Basic and acidic residues" evidence="1">
    <location>
        <begin position="2102"/>
        <end position="2132"/>
    </location>
</feature>
<keyword evidence="5" id="KW-1185">Reference proteome</keyword>
<dbReference type="SUPFAM" id="SSF53300">
    <property type="entry name" value="vWA-like"/>
    <property type="match status" value="1"/>
</dbReference>
<reference evidence="3" key="2">
    <citation type="submission" date="2024-04" db="EMBL/GenBank/DDBJ databases">
        <authorList>
            <person name="Chen Y."/>
            <person name="Shah S."/>
            <person name="Dougan E. K."/>
            <person name="Thang M."/>
            <person name="Chan C."/>
        </authorList>
    </citation>
    <scope>NUCLEOTIDE SEQUENCE [LARGE SCALE GENOMIC DNA]</scope>
</reference>
<feature type="compositionally biased region" description="Low complexity" evidence="1">
    <location>
        <begin position="485"/>
        <end position="502"/>
    </location>
</feature>
<sequence>MAPQLLLQRPSDPSGATARALHLPALQPRGAAAHRLRPSAEEGFVLVPHGWEPGYQSEPASNSGMLDLTPSLNEGPRGSSPLGATFTAFTAMSSLLFFQPSLWRVVQLDLIREQTREVQIEHLLPAALRQHWQTATEFPVARHSAQRFSEDDPALDQLVFIVVSATATSTLGVEMLLGVPQSRTATAQTFLSLFFPAGDPQQATPRARLVESHPRQSAAGGVLPIGLPGGPTAGITAVPFGSEGSMTFAGDEVGRLPGATTVANLVEGQAQDGAKALWAYLAPNAVPETATTSLCLAVGRLSVFCHSGELGPGALGFATDRVRILYNELLDIRARAPPPPRPGGVIGVPPPVAEGVGGPGTNPGGGPDLGVAAPEAPLGGETSAPLSTPGAEVKTEQTEPEVPPPDPVKGKSPPESKGEQRESAPPVAPKAGALTPQPPPPPPHWPLSTEEEAPAANSKATSRGVAPAPPPPSVTGAKGVVPVKAAPRLPASEAASSSAPKATEGINKGPREEDEYTYESCEEEAVEEDPEVDKRETKSPVKAEASAPEPLEENRKKEARSEEKRSTEEKQRRSRERSRDRRDRRRTSRGRSKTRSRRRGDRRSRREESERGGRRRRGEARPVSPPGPPPAHLVGQGKGSGKTHPVWKKSKGKVRDARRPAAREEASVPEGAANTVEEKFGRGENVDIAQLPISALKVGQLLVFDEAKYFGGSCKVAGRYRELWQGDHDQRLKVHITGTTNADLLAYATGTADRLGEVHLCPPGCAGEPHAPGLIHSLQVRSVKKEEEKGLVWELDLETPPGDELESLRRKQEELERQLVVAKGEAGTAGEKKISRSRRRRKEEEEGSKSELQQNQYRRPEEGWRREGQEEEKMGRSKHCAEGPLPDLRGDRPGPSGQDPSKSHALRQEEVANKGIQFVQQQLDVDLPHRKKLRGGGRPPARLQQDQEPPPSWPGPSSSHGGGPHEGGHGRVGIWKEEEASLPPIAMKYVRSTLHGKLSGGALREVMTLASMLDLMMMGRVSEAADLGMQRLKSIERVSQGSTWASTEKLELIGTLAPQISTRAEMSVAAKELKLEHQVKGGASLYKGKGVGAPDSKGKKGKVEDKGKGKRTGEGKKGGDKEEEKSEKAREEALGEPPNTGGETNLVQLDETVRLDDENKEWHGFLAFNKPVPHHLRGPLPGVYYLCSSVLPMGFKNSVSLAQQVHRVVVRRAMVHSGMALGSESEIRKDRTFPGGGHLFRVYLDNFDELKKVNRHLAETIEGKLSAMSLGLREEYLRLQIPRHPKKSVQQQRVAEVQGAIVDGSRGLAYPKPEKVMKYCQLACHLLARGRCTQRQAQVIGGGFVYLAMFRRPLLGSMNALWQFIVSFEHFPPVISLDLPEAVKEELARFVGLSPLSVVNFRLDLSQCVTASDASEYGGGVTFSRGLTEAGACAARCSVRGDIVEPLEVESVLTVGLFDGISALRVAVDSLGWNILGHVSVESNEEARRVVESRFPSTRFVTDIVLVDEAEVKEWACLFSQASLVLLGSGAPCQGVSQLNAQRKGALRDSRSALFQHVPRVKALVQKFFPWARVASLAENVASMDEQDRKVMTEAFGDTPWMIDGKDFSIARRPRLYWFDWELVAQEGVTFQLSRDSSSSACHTAKVLTQVDERDYLHPGWTRQEVQPLPTFTTSRCRDYEGHRPAGKAQCQAHELERWKADHYRYPPYQYQDKNCLQQRSSGELRLPDIEERECIMGFPRGYTMQAMKKTLHNTPGHLASRLSMIGFTKGGKRQGAAESAKVVVEDVIRRVKQWLDTPGYPRALARAYLWFGQEVLGALGDGTESWPSNEELTLAQEDEIKALVSGPSKQLPTERSRWRSKDVVCLGSELLLRAMSQGDGNDWLEFVHLPSRSARQLPASSEGMDASPVVRILPWPKPRLFQGDEGRDAGVGHRGSCVVVFESGHLRWMEAHPKSLAQSLRDHFQRQGLRGVMEEELPAEDMEQEELEDLEDMELEELDELEEMELAEDEGGPVDHDPAEGPGGQAGQAGRASARRRGGRPTAGQPMARPGGRATGGPSSSSRPAAGRAAAGTPGKEAAPPEATRTEGVEGSRPGGICPVVDEKRWGQDGKSPKEVSSPKHGEEDDKEHIGGNRWAGGTGGADTAGLGGRGGPYRLEKPGQRVRQVSDEAKKQVDAEAQAAARQLGQEALRRRLEEIHLSGGDYNFYSNLLSSVQGEIERLRAVLSGAAARQLERHWRRGQEGELDETRLVDALAGEANVFRRRKEREPRPGEPPMRPKRALFLFDASASMYRFNGSDGRLRRTCETAVMIMEALQGLEARFDYAVYCHDGDSPLQELVPFGQPPMDERGRLTVVSKLVASAQYCSSGDNTVEAIEQARQKVMEAGPADDRFVFAFSDANFERYGITGQALSKALGDNSGRDEVRSILFLLATFEDEALLMAKSLPDQVRLCLDPRTLPSELRQEFASRVSRRSAL</sequence>
<reference evidence="2" key="1">
    <citation type="submission" date="2022-10" db="EMBL/GenBank/DDBJ databases">
        <authorList>
            <person name="Chen Y."/>
            <person name="Dougan E. K."/>
            <person name="Chan C."/>
            <person name="Rhodes N."/>
            <person name="Thang M."/>
        </authorList>
    </citation>
    <scope>NUCLEOTIDE SEQUENCE</scope>
</reference>
<feature type="compositionally biased region" description="Basic residues" evidence="1">
    <location>
        <begin position="582"/>
        <end position="603"/>
    </location>
</feature>
<feature type="compositionally biased region" description="Pro residues" evidence="1">
    <location>
        <begin position="436"/>
        <end position="445"/>
    </location>
</feature>
<dbReference type="InterPro" id="IPR036465">
    <property type="entry name" value="vWFA_dom_sf"/>
</dbReference>
<feature type="compositionally biased region" description="Basic and acidic residues" evidence="1">
    <location>
        <begin position="858"/>
        <end position="881"/>
    </location>
</feature>
<dbReference type="SUPFAM" id="SSF53335">
    <property type="entry name" value="S-adenosyl-L-methionine-dependent methyltransferases"/>
    <property type="match status" value="1"/>
</dbReference>
<feature type="compositionally biased region" description="Basic and acidic residues" evidence="1">
    <location>
        <begin position="552"/>
        <end position="581"/>
    </location>
</feature>
<feature type="compositionally biased region" description="Pro residues" evidence="1">
    <location>
        <begin position="336"/>
        <end position="352"/>
    </location>
</feature>
<feature type="region of interest" description="Disordered" evidence="1">
    <location>
        <begin position="921"/>
        <end position="971"/>
    </location>
</feature>
<feature type="compositionally biased region" description="Basic and acidic residues" evidence="1">
    <location>
        <begin position="408"/>
        <end position="422"/>
    </location>
</feature>
<feature type="compositionally biased region" description="Basic and acidic residues" evidence="1">
    <location>
        <begin position="1096"/>
        <end position="1133"/>
    </location>
</feature>
<dbReference type="PANTHER" id="PTHR21610">
    <property type="entry name" value="VON WILLEBRAND FACTOR A DOMAIN-CONTAINING PROTEIN 8"/>
    <property type="match status" value="1"/>
</dbReference>
<dbReference type="Gene3D" id="3.40.50.150">
    <property type="entry name" value="Vaccinia Virus protein VP39"/>
    <property type="match status" value="1"/>
</dbReference>
<dbReference type="EMBL" id="CAMXCT030006576">
    <property type="protein sequence ID" value="CAL4803583.1"/>
    <property type="molecule type" value="Genomic_DNA"/>
</dbReference>
<feature type="compositionally biased region" description="Low complexity" evidence="1">
    <location>
        <begin position="2041"/>
        <end position="2076"/>
    </location>
</feature>
<feature type="region of interest" description="Disordered" evidence="1">
    <location>
        <begin position="334"/>
        <end position="676"/>
    </location>
</feature>
<feature type="region of interest" description="Disordered" evidence="1">
    <location>
        <begin position="1084"/>
        <end position="1147"/>
    </location>
</feature>
<evidence type="ECO:0000313" key="3">
    <source>
        <dbReference type="EMBL" id="CAL1169646.1"/>
    </source>
</evidence>
<dbReference type="EMBL" id="CAMXCT020006576">
    <property type="protein sequence ID" value="CAL1169646.1"/>
    <property type="molecule type" value="Genomic_DNA"/>
</dbReference>
<dbReference type="Proteomes" id="UP001152797">
    <property type="component" value="Unassembled WGS sequence"/>
</dbReference>
<proteinExistence type="predicted"/>
<dbReference type="GO" id="GO:0005737">
    <property type="term" value="C:cytoplasm"/>
    <property type="evidence" value="ECO:0007669"/>
    <property type="project" value="TreeGrafter"/>
</dbReference>
<feature type="region of interest" description="Disordered" evidence="1">
    <location>
        <begin position="820"/>
        <end position="905"/>
    </location>
</feature>
<feature type="compositionally biased region" description="Basic and acidic residues" evidence="1">
    <location>
        <begin position="532"/>
        <end position="541"/>
    </location>
</feature>
<dbReference type="PANTHER" id="PTHR21610:SF9">
    <property type="entry name" value="VON WILLEBRAND FACTOR A DOMAIN-CONTAINING PROTEIN 8"/>
    <property type="match status" value="1"/>
</dbReference>
<evidence type="ECO:0000313" key="2">
    <source>
        <dbReference type="EMBL" id="CAI4016271.1"/>
    </source>
</evidence>
<evidence type="ECO:0000313" key="5">
    <source>
        <dbReference type="Proteomes" id="UP001152797"/>
    </source>
</evidence>
<name>A0A9P1GJJ7_9DINO</name>
<feature type="region of interest" description="Disordered" evidence="1">
    <location>
        <begin position="56"/>
        <end position="79"/>
    </location>
</feature>
<dbReference type="EMBL" id="CAMXCT010006576">
    <property type="protein sequence ID" value="CAI4016271.1"/>
    <property type="molecule type" value="Genomic_DNA"/>
</dbReference>
<accession>A0A9P1GJJ7</accession>